<dbReference type="HAMAP" id="MF_00171">
    <property type="entry name" value="TruA"/>
    <property type="match status" value="1"/>
</dbReference>
<feature type="active site" description="Nucleophile" evidence="4 5">
    <location>
        <position position="51"/>
    </location>
</feature>
<dbReference type="InterPro" id="IPR001406">
    <property type="entry name" value="PsdUridine_synth_TruA"/>
</dbReference>
<dbReference type="Pfam" id="PF01416">
    <property type="entry name" value="PseudoU_synth_1"/>
    <property type="match status" value="1"/>
</dbReference>
<protein>
    <recommendedName>
        <fullName evidence="4">tRNA pseudouridine synthase A</fullName>
        <ecNumber evidence="4">5.4.99.12</ecNumber>
    </recommendedName>
    <alternativeName>
        <fullName evidence="4">tRNA pseudouridine(38-40) synthase</fullName>
    </alternativeName>
    <alternativeName>
        <fullName evidence="4">tRNA pseudouridylate synthase I</fullName>
    </alternativeName>
    <alternativeName>
        <fullName evidence="4">tRNA-uridine isomerase I</fullName>
    </alternativeName>
</protein>
<dbReference type="RefSeq" id="WP_009196031.1">
    <property type="nucleotide sequence ID" value="NZ_AODQ01000067.1"/>
</dbReference>
<dbReference type="InterPro" id="IPR020095">
    <property type="entry name" value="PsdUridine_synth_TruA_C"/>
</dbReference>
<dbReference type="NCBIfam" id="TIGR00071">
    <property type="entry name" value="hisT_truA"/>
    <property type="match status" value="1"/>
</dbReference>
<dbReference type="AlphaFoldDB" id="M7N4U5"/>
<dbReference type="InterPro" id="IPR020094">
    <property type="entry name" value="TruA/RsuA/RluB/E/F_N"/>
</dbReference>
<dbReference type="CDD" id="cd02570">
    <property type="entry name" value="PseudoU_synth_EcTruA"/>
    <property type="match status" value="1"/>
</dbReference>
<dbReference type="PIRSF" id="PIRSF001430">
    <property type="entry name" value="tRNA_psdUrid_synth"/>
    <property type="match status" value="1"/>
</dbReference>
<dbReference type="PANTHER" id="PTHR11142">
    <property type="entry name" value="PSEUDOURIDYLATE SYNTHASE"/>
    <property type="match status" value="1"/>
</dbReference>
<feature type="binding site" evidence="4 6">
    <location>
        <position position="111"/>
    </location>
    <ligand>
        <name>substrate</name>
    </ligand>
</feature>
<evidence type="ECO:0000256" key="6">
    <source>
        <dbReference type="PIRSR" id="PIRSR001430-2"/>
    </source>
</evidence>
<dbReference type="OrthoDB" id="9811823at2"/>
<sequence length="249" mass="29001">MRYFLDIAYNGARYHGWQLQNNAHTLQAEVEEGLGKLFRQPMRITGSGRTDTGVHAEQQLVHFDVELDLLSELDLWLHKINAVLPPDIWAKSLRPVSSEAHARYSALSRRYQYRISRHKDPFRQQLVYYFPRPLDVAKMNEAAALMLQWEDFECFSKIHTNVKHFRCTVWEARWEETEGGLIFYIAANRFLRNMVRAIVGTLLQVGQGRMTVPEFQQVLESRDRSRAGRSAPADGLFLVEVQYPTDIYV</sequence>
<keyword evidence="3 4" id="KW-0413">Isomerase</keyword>
<comment type="catalytic activity">
    <reaction evidence="4 7">
        <text>uridine(38/39/40) in tRNA = pseudouridine(38/39/40) in tRNA</text>
        <dbReference type="Rhea" id="RHEA:22376"/>
        <dbReference type="Rhea" id="RHEA-COMP:10085"/>
        <dbReference type="Rhea" id="RHEA-COMP:10087"/>
        <dbReference type="ChEBI" id="CHEBI:65314"/>
        <dbReference type="ChEBI" id="CHEBI:65315"/>
        <dbReference type="EC" id="5.4.99.12"/>
    </reaction>
</comment>
<dbReference type="STRING" id="1279009.ADICEAN_02641"/>
<evidence type="ECO:0000313" key="10">
    <source>
        <dbReference type="Proteomes" id="UP000011910"/>
    </source>
</evidence>
<dbReference type="GO" id="GO:0003723">
    <property type="term" value="F:RNA binding"/>
    <property type="evidence" value="ECO:0007669"/>
    <property type="project" value="InterPro"/>
</dbReference>
<evidence type="ECO:0000256" key="3">
    <source>
        <dbReference type="ARBA" id="ARBA00023235"/>
    </source>
</evidence>
<dbReference type="Gene3D" id="3.30.70.660">
    <property type="entry name" value="Pseudouridine synthase I, catalytic domain, C-terminal subdomain"/>
    <property type="match status" value="1"/>
</dbReference>
<dbReference type="GO" id="GO:0031119">
    <property type="term" value="P:tRNA pseudouridine synthesis"/>
    <property type="evidence" value="ECO:0007669"/>
    <property type="project" value="UniProtKB-UniRule"/>
</dbReference>
<feature type="domain" description="Pseudouridine synthase I TruA alpha/beta" evidence="8">
    <location>
        <begin position="150"/>
        <end position="244"/>
    </location>
</feature>
<evidence type="ECO:0000256" key="5">
    <source>
        <dbReference type="PIRSR" id="PIRSR001430-1"/>
    </source>
</evidence>
<comment type="caution">
    <text evidence="9">The sequence shown here is derived from an EMBL/GenBank/DDBJ whole genome shotgun (WGS) entry which is preliminary data.</text>
</comment>
<keyword evidence="2 4" id="KW-0819">tRNA processing</keyword>
<accession>M7N4U5</accession>
<dbReference type="InterPro" id="IPR020097">
    <property type="entry name" value="PsdUridine_synth_TruA_a/b_dom"/>
</dbReference>
<keyword evidence="10" id="KW-1185">Reference proteome</keyword>
<organism evidence="9 10">
    <name type="scientific">Cesiribacter andamanensis AMV16</name>
    <dbReference type="NCBI Taxonomy" id="1279009"/>
    <lineage>
        <taxon>Bacteria</taxon>
        <taxon>Pseudomonadati</taxon>
        <taxon>Bacteroidota</taxon>
        <taxon>Cytophagia</taxon>
        <taxon>Cytophagales</taxon>
        <taxon>Cesiribacteraceae</taxon>
        <taxon>Cesiribacter</taxon>
    </lineage>
</organism>
<comment type="caution">
    <text evidence="4">Lacks conserved residue(s) required for the propagation of feature annotation.</text>
</comment>
<comment type="function">
    <text evidence="4">Formation of pseudouridine at positions 38, 39 and 40 in the anticodon stem and loop of transfer RNAs.</text>
</comment>
<evidence type="ECO:0000313" key="9">
    <source>
        <dbReference type="EMBL" id="EMR02246.1"/>
    </source>
</evidence>
<evidence type="ECO:0000259" key="8">
    <source>
        <dbReference type="Pfam" id="PF01416"/>
    </source>
</evidence>
<name>M7N4U5_9BACT</name>
<dbReference type="GO" id="GO:0160147">
    <property type="term" value="F:tRNA pseudouridine(38-40) synthase activity"/>
    <property type="evidence" value="ECO:0007669"/>
    <property type="project" value="UniProtKB-EC"/>
</dbReference>
<evidence type="ECO:0000256" key="2">
    <source>
        <dbReference type="ARBA" id="ARBA00022694"/>
    </source>
</evidence>
<dbReference type="PATRIC" id="fig|1279009.4.peg.2678"/>
<gene>
    <name evidence="4 9" type="primary">truA</name>
    <name evidence="9" type="ORF">ADICEAN_02641</name>
</gene>
<dbReference type="eggNOG" id="COG0101">
    <property type="taxonomic scope" value="Bacteria"/>
</dbReference>
<dbReference type="FunFam" id="3.30.70.580:FF:000001">
    <property type="entry name" value="tRNA pseudouridine synthase A"/>
    <property type="match status" value="1"/>
</dbReference>
<proteinExistence type="inferred from homology"/>
<dbReference type="SUPFAM" id="SSF55120">
    <property type="entry name" value="Pseudouridine synthase"/>
    <property type="match status" value="1"/>
</dbReference>
<dbReference type="Gene3D" id="3.30.70.580">
    <property type="entry name" value="Pseudouridine synthase I, catalytic domain, N-terminal subdomain"/>
    <property type="match status" value="1"/>
</dbReference>
<dbReference type="InterPro" id="IPR020103">
    <property type="entry name" value="PsdUridine_synth_cat_dom_sf"/>
</dbReference>
<evidence type="ECO:0000256" key="1">
    <source>
        <dbReference type="ARBA" id="ARBA00009375"/>
    </source>
</evidence>
<dbReference type="PANTHER" id="PTHR11142:SF0">
    <property type="entry name" value="TRNA PSEUDOURIDINE SYNTHASE-LIKE 1"/>
    <property type="match status" value="1"/>
</dbReference>
<evidence type="ECO:0000256" key="7">
    <source>
        <dbReference type="RuleBase" id="RU003792"/>
    </source>
</evidence>
<evidence type="ECO:0000256" key="4">
    <source>
        <dbReference type="HAMAP-Rule" id="MF_00171"/>
    </source>
</evidence>
<comment type="subunit">
    <text evidence="4">Homodimer.</text>
</comment>
<reference evidence="9 10" key="1">
    <citation type="journal article" date="2013" name="Genome Announc.">
        <title>Draft Genome Sequence of Cesiribacter andamanensis Strain AMV16T, Isolated from a Soil Sample from a Mud Volcano in the Andaman Islands, India.</title>
        <authorList>
            <person name="Shivaji S."/>
            <person name="Ara S."/>
            <person name="Begum Z."/>
            <person name="Srinivas T.N."/>
            <person name="Singh A."/>
            <person name="Kumar Pinnaka A."/>
        </authorList>
    </citation>
    <scope>NUCLEOTIDE SEQUENCE [LARGE SCALE GENOMIC DNA]</scope>
    <source>
        <strain evidence="9 10">AMV16</strain>
    </source>
</reference>
<comment type="similarity">
    <text evidence="1 4 7">Belongs to the tRNA pseudouridine synthase TruA family.</text>
</comment>
<dbReference type="EMBL" id="AODQ01000067">
    <property type="protein sequence ID" value="EMR02246.1"/>
    <property type="molecule type" value="Genomic_DNA"/>
</dbReference>
<dbReference type="EC" id="5.4.99.12" evidence="4"/>
<dbReference type="Proteomes" id="UP000011910">
    <property type="component" value="Unassembled WGS sequence"/>
</dbReference>